<name>A0A9D1YD03_9FIRM</name>
<dbReference type="PANTHER" id="PTHR33221">
    <property type="entry name" value="WINGED HELIX-TURN-HELIX TRANSCRIPTIONAL REGULATOR, RRF2 FAMILY"/>
    <property type="match status" value="1"/>
</dbReference>
<dbReference type="SUPFAM" id="SSF46785">
    <property type="entry name" value="Winged helix' DNA-binding domain"/>
    <property type="match status" value="1"/>
</dbReference>
<organism evidence="1 2">
    <name type="scientific">Candidatus Acutalibacter pullistercoris</name>
    <dbReference type="NCBI Taxonomy" id="2838418"/>
    <lineage>
        <taxon>Bacteria</taxon>
        <taxon>Bacillati</taxon>
        <taxon>Bacillota</taxon>
        <taxon>Clostridia</taxon>
        <taxon>Eubacteriales</taxon>
        <taxon>Acutalibacteraceae</taxon>
        <taxon>Acutalibacter</taxon>
    </lineage>
</organism>
<dbReference type="InterPro" id="IPR036390">
    <property type="entry name" value="WH_DNA-bd_sf"/>
</dbReference>
<evidence type="ECO:0000313" key="2">
    <source>
        <dbReference type="Proteomes" id="UP000823915"/>
    </source>
</evidence>
<protein>
    <submittedName>
        <fullName evidence="1">Rrf2 family transcriptional regulator</fullName>
    </submittedName>
</protein>
<comment type="caution">
    <text evidence="1">The sequence shown here is derived from an EMBL/GenBank/DDBJ whole genome shotgun (WGS) entry which is preliminary data.</text>
</comment>
<dbReference type="EMBL" id="DXDU01000057">
    <property type="protein sequence ID" value="HIY26239.1"/>
    <property type="molecule type" value="Genomic_DNA"/>
</dbReference>
<gene>
    <name evidence="1" type="ORF">H9838_03590</name>
</gene>
<dbReference type="PANTHER" id="PTHR33221:SF2">
    <property type="entry name" value="TRANSCRIPTIONAL REGULATOR"/>
    <property type="match status" value="1"/>
</dbReference>
<evidence type="ECO:0000313" key="1">
    <source>
        <dbReference type="EMBL" id="HIY26239.1"/>
    </source>
</evidence>
<accession>A0A9D1YD03</accession>
<dbReference type="AlphaFoldDB" id="A0A9D1YD03"/>
<dbReference type="GO" id="GO:0005829">
    <property type="term" value="C:cytosol"/>
    <property type="evidence" value="ECO:0007669"/>
    <property type="project" value="TreeGrafter"/>
</dbReference>
<dbReference type="GO" id="GO:0003700">
    <property type="term" value="F:DNA-binding transcription factor activity"/>
    <property type="evidence" value="ECO:0007669"/>
    <property type="project" value="TreeGrafter"/>
</dbReference>
<dbReference type="NCBIfam" id="TIGR00738">
    <property type="entry name" value="rrf2_super"/>
    <property type="match status" value="1"/>
</dbReference>
<dbReference type="Pfam" id="PF02082">
    <property type="entry name" value="Rrf2"/>
    <property type="match status" value="1"/>
</dbReference>
<reference evidence="1" key="1">
    <citation type="journal article" date="2021" name="PeerJ">
        <title>Extensive microbial diversity within the chicken gut microbiome revealed by metagenomics and culture.</title>
        <authorList>
            <person name="Gilroy R."/>
            <person name="Ravi A."/>
            <person name="Getino M."/>
            <person name="Pursley I."/>
            <person name="Horton D.L."/>
            <person name="Alikhan N.F."/>
            <person name="Baker D."/>
            <person name="Gharbi K."/>
            <person name="Hall N."/>
            <person name="Watson M."/>
            <person name="Adriaenssens E.M."/>
            <person name="Foster-Nyarko E."/>
            <person name="Jarju S."/>
            <person name="Secka A."/>
            <person name="Antonio M."/>
            <person name="Oren A."/>
            <person name="Chaudhuri R.R."/>
            <person name="La Ragione R."/>
            <person name="Hildebrand F."/>
            <person name="Pallen M.J."/>
        </authorList>
    </citation>
    <scope>NUCLEOTIDE SEQUENCE</scope>
    <source>
        <strain evidence="1">1282</strain>
    </source>
</reference>
<dbReference type="Proteomes" id="UP000823915">
    <property type="component" value="Unassembled WGS sequence"/>
</dbReference>
<dbReference type="PROSITE" id="PS51197">
    <property type="entry name" value="HTH_RRF2_2"/>
    <property type="match status" value="1"/>
</dbReference>
<proteinExistence type="predicted"/>
<reference evidence="1" key="2">
    <citation type="submission" date="2021-04" db="EMBL/GenBank/DDBJ databases">
        <authorList>
            <person name="Gilroy R."/>
        </authorList>
    </citation>
    <scope>NUCLEOTIDE SEQUENCE</scope>
    <source>
        <strain evidence="1">1282</strain>
    </source>
</reference>
<dbReference type="InterPro" id="IPR000944">
    <property type="entry name" value="Tscrpt_reg_Rrf2"/>
</dbReference>
<dbReference type="InterPro" id="IPR036388">
    <property type="entry name" value="WH-like_DNA-bd_sf"/>
</dbReference>
<dbReference type="Gene3D" id="1.10.10.10">
    <property type="entry name" value="Winged helix-like DNA-binding domain superfamily/Winged helix DNA-binding domain"/>
    <property type="match status" value="1"/>
</dbReference>
<sequence length="141" mass="16142">MVMTLEADYAVRIVEYLTRHPGRWDARTISEAMDVPLRFCLKILRGLVAQGMVCSFKGAKGGYSLSRPAGEITLREVIESVEGEYMLSRCQKEEYSCGRAHCKLHKIYEKISEDVRRELDSYTFQMICEEEPCACGTEEDK</sequence>